<organism evidence="1 2">
    <name type="scientific">Pontivivens marinum</name>
    <dbReference type="NCBI Taxonomy" id="1690039"/>
    <lineage>
        <taxon>Bacteria</taxon>
        <taxon>Pseudomonadati</taxon>
        <taxon>Pseudomonadota</taxon>
        <taxon>Alphaproteobacteria</taxon>
        <taxon>Rhodobacterales</taxon>
        <taxon>Paracoccaceae</taxon>
        <taxon>Pontivivens</taxon>
    </lineage>
</organism>
<reference evidence="2" key="1">
    <citation type="submission" date="2017-09" db="EMBL/GenBank/DDBJ databases">
        <authorList>
            <person name="Varghese N."/>
            <person name="Submissions S."/>
        </authorList>
    </citation>
    <scope>NUCLEOTIDE SEQUENCE [LARGE SCALE GENOMIC DNA]</scope>
    <source>
        <strain evidence="2">C7</strain>
    </source>
</reference>
<proteinExistence type="predicted"/>
<evidence type="ECO:0000313" key="1">
    <source>
        <dbReference type="EMBL" id="SOH92398.1"/>
    </source>
</evidence>
<sequence length="48" mass="5423">MTERDLTIAEINAYVERAHHMRAEASRDMAVAFANWVRSLFSGVARTA</sequence>
<gene>
    <name evidence="1" type="ORF">SAMN06273572_101243</name>
</gene>
<dbReference type="InterPro" id="IPR058227">
    <property type="entry name" value="RSP_7527-like"/>
</dbReference>
<dbReference type="AlphaFoldDB" id="A0A2C9CMD4"/>
<protein>
    <submittedName>
        <fullName evidence="1">Uncharacterized protein</fullName>
    </submittedName>
</protein>
<dbReference type="EMBL" id="OCTN01000001">
    <property type="protein sequence ID" value="SOH92398.1"/>
    <property type="molecule type" value="Genomic_DNA"/>
</dbReference>
<dbReference type="RefSeq" id="WP_180955849.1">
    <property type="nucleotide sequence ID" value="NZ_OCTN01000001.1"/>
</dbReference>
<name>A0A2C9CMD4_9RHOB</name>
<accession>A0A2C9CMD4</accession>
<dbReference type="Proteomes" id="UP000220034">
    <property type="component" value="Unassembled WGS sequence"/>
</dbReference>
<dbReference type="NCBIfam" id="NF046098">
    <property type="entry name" value="RSP_7527_fam"/>
    <property type="match status" value="1"/>
</dbReference>
<keyword evidence="2" id="KW-1185">Reference proteome</keyword>
<evidence type="ECO:0000313" key="2">
    <source>
        <dbReference type="Proteomes" id="UP000220034"/>
    </source>
</evidence>